<keyword evidence="2 7" id="KW-0812">Transmembrane</keyword>
<organism evidence="8 9">
    <name type="scientific">Durusdinium trenchii</name>
    <dbReference type="NCBI Taxonomy" id="1381693"/>
    <lineage>
        <taxon>Eukaryota</taxon>
        <taxon>Sar</taxon>
        <taxon>Alveolata</taxon>
        <taxon>Dinophyceae</taxon>
        <taxon>Suessiales</taxon>
        <taxon>Symbiodiniaceae</taxon>
        <taxon>Durusdinium</taxon>
    </lineage>
</organism>
<reference evidence="8 9" key="1">
    <citation type="submission" date="2024-02" db="EMBL/GenBank/DDBJ databases">
        <authorList>
            <person name="Chen Y."/>
            <person name="Shah S."/>
            <person name="Dougan E. K."/>
            <person name="Thang M."/>
            <person name="Chan C."/>
        </authorList>
    </citation>
    <scope>NUCLEOTIDE SEQUENCE [LARGE SCALE GENOMIC DNA]</scope>
</reference>
<keyword evidence="4 7" id="KW-0472">Membrane</keyword>
<feature type="coiled-coil region" evidence="5">
    <location>
        <begin position="1050"/>
        <end position="1077"/>
    </location>
</feature>
<feature type="transmembrane region" description="Helical" evidence="7">
    <location>
        <begin position="1425"/>
        <end position="1442"/>
    </location>
</feature>
<dbReference type="Proteomes" id="UP001642464">
    <property type="component" value="Unassembled WGS sequence"/>
</dbReference>
<sequence length="2048" mass="223178">MGLTVVQTLKLGRELKKMTQSPLENLTQSSGKRHTLGGAYELRRGSESDPRVLVAAANEGSGDGRRRNRATFSSFLPWKKKDSSAGGGMEDSGSMGSSGSGEAGSMGSRFLGRRAGSSASGSSFSGLSQGCGYNNGGLPDLRETKPALFGKLDIVVNRSGTRWDDNEKAKAQSDNFAVLAMYKGITEEWKALSPSLSETKTNLERGSKYEWATVKCQTELVSVPVMATAVKAVTRVQANLRQVMGLLLMGTTDAVMTQQWILDGTITQGQVLRIVSPRSQDGKMPDYTPPMMPLCTLKRTCHSLPDKKTVDFVFRDHYEIIMEDELEIGVRPMTSVTLDECEVPSRHGKVLRGTLFEGSGFVAVPVGDDAVDLCCVAVASLDKAALLKQGRSTPPSSGKSSFGKKEKATLKALEAMVSVVDSVRVFVDYHLKRDGDLEYSQGFPSAAAQPCVVPGVTFLAPGDVPPSVHKLLGTESVNSSPSNSAKNATAVFGGDTNMAGLERQHQQLSKVAAAAPPSKLEPVVVAPLVATVAAASAGASFSEEEKARLEQEIAEKSRMKEELELVRRELREVQEKERTYLRELEERKVKSMKMKEGVLEEERKKFGEENPNGLSKVVEGEAMEDEELGEAPEAPSGTLEDELKKLRALVEKYKKFLPENVNEEDLDVTLEHAEERMREAVQRLMNSESTADQFQAQADFEKWDQIVLNHPDHIERERLKWQKWEEDNEPKNKAALEEMRGLVKQAYFTMGPEELKKDGVAPKLASRIGQKKVLQLYYMPKDKISSLHSVTLSNQYSTQGLDIVELRAIYAVIPEEFNNDSDGKKAEWRANIKQRLSDLIKKEEQNKLTRAEARNDAYRKAEPKVSAFSGAAAHVALWVDHLVDLPLEDHLVGRLLVDLLVDLHEVEKKPSSQKKETLTTDVDVPRKDCFLVGEQLTKNYAGPTTVRVHVLMPAEAQQRQSPSSRTANCDACFTSSGRRNNGLRWGCGIRESLKSIGWLVGSHICSHKNRKVHDLEAKQNDWMTCAKVPHAGEFEFEPSEPRVAMLLDVIACSEDGLEQAEADVESLLSNESSAESLQPSEWINLTAGSPVHVVWPEDDRAFQAQLRLDLSSQSNALCLYAFLSEEVEGLSESMVSASGEEILANELHGSGTGTSTSLWLQVIGATVITSACSFVGVLMIPVLLRRYRGPSSWFGFVASGMLAMSAKSFGNVMRRVIAFGCGTLLAAIFVHILPEANVLVECGEGGSFFAPLLFLSGIVSALIIESLVSTFLGAGTSTEEMDSMLIKSTSLTVDSMGSSKPSSDVGVKNLRPARQPALGLQASPKIAPAAYNVVLGDLFHNLSDGILIAASFLSCGQALGWAVTFGVVCHEIPQELVDFVVLLQSGLSIRAAVFWNLMSSASAIIGAVALLAIRDVDPKVRGGLIAFGSGILTFLALAEMLPLAMRRDEGRERFLRLGLLVLGIALISLLQLFHPDCHGDEECEGCKLAARAAAALVTAVVLLHVCVTAVATLEAGPEEASDDRRGPTSDGAVLTVVTGTHSTALGEELSSRAQSPGCRAVNEELRALWTAFSSEKEYMAARRGLESKLRELGPQERCVLASTPKGYLYTFPMAIKARTKCSSYLKKVLAKRLFMQGPNVEVSTKVTVPWFLLRPDLVTLERITKAADVKLQLLVTTGHQVNSAAFAREGCPRFRTILAQRQVYQQRLLLVAVSDLRYQLRKLEGYATVVVNVCRETFGTLGNPVELAPSPRFARLDLGEFGDETRLACQGQGDDVGISVAADAPWAAKTHLGSILAIDLLRASGSVVVLPKTVSSGAPTLIFVAGLEGTGHHMASSMGRKHTIRPLYDALTRYLCDAAWTDDSEAQYATARAHLVETMRSLHGKELPDGSNIFFLNTVFSEAAVNMYSFPWGGPRCYLKRFARVACNIDLVELTAMAEEARVDFRVVVLKRSLGAAIVSSSINRNFGTVISQTRMLGESWALLRTSLDSIDPAFYEVFNYEDLLSVPARQFSRLTSHMNVDPSSALGRQVNKTLHDSNANCPKTSSP</sequence>
<feature type="transmembrane region" description="Helical" evidence="7">
    <location>
        <begin position="1454"/>
        <end position="1473"/>
    </location>
</feature>
<evidence type="ECO:0000256" key="7">
    <source>
        <dbReference type="SAM" id="Phobius"/>
    </source>
</evidence>
<evidence type="ECO:0000256" key="4">
    <source>
        <dbReference type="ARBA" id="ARBA00023136"/>
    </source>
</evidence>
<feature type="region of interest" description="Disordered" evidence="6">
    <location>
        <begin position="80"/>
        <end position="115"/>
    </location>
</feature>
<dbReference type="PANTHER" id="PTHR16950:SF16">
    <property type="entry name" value="ZINC TRANSPORTER ZIP13"/>
    <property type="match status" value="1"/>
</dbReference>
<accession>A0ABP0SBS5</accession>
<evidence type="ECO:0000313" key="8">
    <source>
        <dbReference type="EMBL" id="CAK9109808.1"/>
    </source>
</evidence>
<feature type="transmembrane region" description="Helical" evidence="7">
    <location>
        <begin position="1253"/>
        <end position="1274"/>
    </location>
</feature>
<gene>
    <name evidence="8" type="ORF">SCF082_LOCUS51019</name>
</gene>
<proteinExistence type="predicted"/>
<feature type="compositionally biased region" description="Gly residues" evidence="6">
    <location>
        <begin position="85"/>
        <end position="104"/>
    </location>
</feature>
<dbReference type="PANTHER" id="PTHR16950">
    <property type="entry name" value="ZINC TRANSPORTER SLC39A7 HISTIDINE-RICH MEMBRANE PROTEIN KE4"/>
    <property type="match status" value="1"/>
</dbReference>
<evidence type="ECO:0000256" key="2">
    <source>
        <dbReference type="ARBA" id="ARBA00022692"/>
    </source>
</evidence>
<feature type="transmembrane region" description="Helical" evidence="7">
    <location>
        <begin position="1158"/>
        <end position="1184"/>
    </location>
</feature>
<feature type="coiled-coil region" evidence="5">
    <location>
        <begin position="539"/>
        <end position="601"/>
    </location>
</feature>
<evidence type="ECO:0000256" key="6">
    <source>
        <dbReference type="SAM" id="MobiDB-lite"/>
    </source>
</evidence>
<keyword evidence="5" id="KW-0175">Coiled coil</keyword>
<dbReference type="EMBL" id="CAXAMM010043381">
    <property type="protein sequence ID" value="CAK9109808.1"/>
    <property type="molecule type" value="Genomic_DNA"/>
</dbReference>
<dbReference type="Pfam" id="PF02535">
    <property type="entry name" value="Zip"/>
    <property type="match status" value="1"/>
</dbReference>
<comment type="caution">
    <text evidence="8">The sequence shown here is derived from an EMBL/GenBank/DDBJ whole genome shotgun (WGS) entry which is preliminary data.</text>
</comment>
<evidence type="ECO:0000313" key="9">
    <source>
        <dbReference type="Proteomes" id="UP001642464"/>
    </source>
</evidence>
<keyword evidence="9" id="KW-1185">Reference proteome</keyword>
<keyword evidence="3 7" id="KW-1133">Transmembrane helix</keyword>
<feature type="coiled-coil region" evidence="5">
    <location>
        <begin position="663"/>
        <end position="697"/>
    </location>
</feature>
<feature type="compositionally biased region" description="Low complexity" evidence="6">
    <location>
        <begin position="105"/>
        <end position="115"/>
    </location>
</feature>
<evidence type="ECO:0000256" key="5">
    <source>
        <dbReference type="SAM" id="Coils"/>
    </source>
</evidence>
<feature type="transmembrane region" description="Helical" evidence="7">
    <location>
        <begin position="1216"/>
        <end position="1233"/>
    </location>
</feature>
<name>A0ABP0SBS5_9DINO</name>
<protein>
    <submittedName>
        <fullName evidence="8">Zinc transporter ZIP10 (Solute carrier family 39 member 10) (Zrt- and Irt-like protein 10) (ZIP-10)</fullName>
    </submittedName>
</protein>
<dbReference type="InterPro" id="IPR003689">
    <property type="entry name" value="ZIP"/>
</dbReference>
<evidence type="ECO:0000256" key="3">
    <source>
        <dbReference type="ARBA" id="ARBA00022989"/>
    </source>
</evidence>
<evidence type="ECO:0000256" key="1">
    <source>
        <dbReference type="ARBA" id="ARBA00004141"/>
    </source>
</evidence>
<comment type="subcellular location">
    <subcellularLocation>
        <location evidence="1">Membrane</location>
        <topology evidence="1">Multi-pass membrane protein</topology>
    </subcellularLocation>
</comment>
<feature type="transmembrane region" description="Helical" evidence="7">
    <location>
        <begin position="1393"/>
        <end position="1413"/>
    </location>
</feature>